<keyword evidence="2" id="KW-1185">Reference proteome</keyword>
<evidence type="ECO:0000313" key="1">
    <source>
        <dbReference type="EMBL" id="WOK95329.1"/>
    </source>
</evidence>
<dbReference type="EMBL" id="CP136890">
    <property type="protein sequence ID" value="WOK95329.1"/>
    <property type="molecule type" value="Genomic_DNA"/>
</dbReference>
<dbReference type="Proteomes" id="UP001327560">
    <property type="component" value="Chromosome 1"/>
</dbReference>
<organism evidence="1 2">
    <name type="scientific">Canna indica</name>
    <name type="common">Indian-shot</name>
    <dbReference type="NCBI Taxonomy" id="4628"/>
    <lineage>
        <taxon>Eukaryota</taxon>
        <taxon>Viridiplantae</taxon>
        <taxon>Streptophyta</taxon>
        <taxon>Embryophyta</taxon>
        <taxon>Tracheophyta</taxon>
        <taxon>Spermatophyta</taxon>
        <taxon>Magnoliopsida</taxon>
        <taxon>Liliopsida</taxon>
        <taxon>Zingiberales</taxon>
        <taxon>Cannaceae</taxon>
        <taxon>Canna</taxon>
    </lineage>
</organism>
<sequence>MTLTTLHILGFVSPNDEQGLIDFVVKKSLLLEELFKLLTSTLTEAGGQPSARECASSQNEENVLTLYVPDKTMLLKALNSLYDVYKSSNHHTIAQRFEKLANMEPKS</sequence>
<evidence type="ECO:0000313" key="2">
    <source>
        <dbReference type="Proteomes" id="UP001327560"/>
    </source>
</evidence>
<dbReference type="AlphaFoldDB" id="A0AAQ3JS95"/>
<gene>
    <name evidence="1" type="ORF">Cni_G04036</name>
</gene>
<name>A0AAQ3JS95_9LILI</name>
<proteinExistence type="predicted"/>
<reference evidence="1 2" key="1">
    <citation type="submission" date="2023-10" db="EMBL/GenBank/DDBJ databases">
        <title>Chromosome-scale genome assembly provides insights into flower coloration mechanisms of Canna indica.</title>
        <authorList>
            <person name="Li C."/>
        </authorList>
    </citation>
    <scope>NUCLEOTIDE SEQUENCE [LARGE SCALE GENOMIC DNA]</scope>
    <source>
        <tissue evidence="1">Flower</tissue>
    </source>
</reference>
<protein>
    <submittedName>
        <fullName evidence="1">HEAT repeat-containing protein 6 isoform X4</fullName>
    </submittedName>
</protein>
<accession>A0AAQ3JS95</accession>